<evidence type="ECO:0000256" key="2">
    <source>
        <dbReference type="SAM" id="SignalP"/>
    </source>
</evidence>
<dbReference type="Proteomes" id="UP001620645">
    <property type="component" value="Unassembled WGS sequence"/>
</dbReference>
<evidence type="ECO:0000256" key="1">
    <source>
        <dbReference type="SAM" id="MobiDB-lite"/>
    </source>
</evidence>
<dbReference type="EMBL" id="JBICCN010000039">
    <property type="protein sequence ID" value="KAL3099503.1"/>
    <property type="molecule type" value="Genomic_DNA"/>
</dbReference>
<evidence type="ECO:0000313" key="4">
    <source>
        <dbReference type="Proteomes" id="UP001620645"/>
    </source>
</evidence>
<comment type="caution">
    <text evidence="3">The sequence shown here is derived from an EMBL/GenBank/DDBJ whole genome shotgun (WGS) entry which is preliminary data.</text>
</comment>
<gene>
    <name evidence="3" type="ORF">niasHS_002958</name>
</gene>
<reference evidence="3 4" key="1">
    <citation type="submission" date="2024-10" db="EMBL/GenBank/DDBJ databases">
        <authorList>
            <person name="Kim D."/>
        </authorList>
    </citation>
    <scope>NUCLEOTIDE SEQUENCE [LARGE SCALE GENOMIC DNA]</scope>
    <source>
        <strain evidence="3">Taebaek</strain>
    </source>
</reference>
<sequence length="206" mass="23415">MILIFLILFCALSCHFCAGQPRRYPPVEPKGFPCCPGSQQVATFMSSYIVNFANTVDTDQKEQMCEKAIENVHMIKRELFSLDRCQVGGGARIFDQIDEQLHVTTTFWQINLDACSYAFSFIRAMFMLATKATGHMKSVKWATVTRSFTTQIEMLDQVCHKFNISLNKNVHFSEPYRGNDSHFEAPEPDALFSSPGQHSAYTTERS</sequence>
<feature type="region of interest" description="Disordered" evidence="1">
    <location>
        <begin position="185"/>
        <end position="206"/>
    </location>
</feature>
<proteinExistence type="predicted"/>
<keyword evidence="2" id="KW-0732">Signal</keyword>
<feature type="signal peptide" evidence="2">
    <location>
        <begin position="1"/>
        <end position="19"/>
    </location>
</feature>
<organism evidence="3 4">
    <name type="scientific">Heterodera schachtii</name>
    <name type="common">Sugarbeet cyst nematode worm</name>
    <name type="synonym">Tylenchus schachtii</name>
    <dbReference type="NCBI Taxonomy" id="97005"/>
    <lineage>
        <taxon>Eukaryota</taxon>
        <taxon>Metazoa</taxon>
        <taxon>Ecdysozoa</taxon>
        <taxon>Nematoda</taxon>
        <taxon>Chromadorea</taxon>
        <taxon>Rhabditida</taxon>
        <taxon>Tylenchina</taxon>
        <taxon>Tylenchomorpha</taxon>
        <taxon>Tylenchoidea</taxon>
        <taxon>Heteroderidae</taxon>
        <taxon>Heteroderinae</taxon>
        <taxon>Heterodera</taxon>
    </lineage>
</organism>
<feature type="compositionally biased region" description="Polar residues" evidence="1">
    <location>
        <begin position="194"/>
        <end position="206"/>
    </location>
</feature>
<name>A0ABD2K9Y3_HETSC</name>
<evidence type="ECO:0000313" key="3">
    <source>
        <dbReference type="EMBL" id="KAL3099503.1"/>
    </source>
</evidence>
<accession>A0ABD2K9Y3</accession>
<feature type="chain" id="PRO_5044855250" evidence="2">
    <location>
        <begin position="20"/>
        <end position="206"/>
    </location>
</feature>
<dbReference type="AlphaFoldDB" id="A0ABD2K9Y3"/>
<protein>
    <submittedName>
        <fullName evidence="3">Uncharacterized protein</fullName>
    </submittedName>
</protein>
<keyword evidence="4" id="KW-1185">Reference proteome</keyword>